<dbReference type="OrthoDB" id="9782846at2"/>
<dbReference type="SUPFAM" id="SSF53850">
    <property type="entry name" value="Periplasmic binding protein-like II"/>
    <property type="match status" value="1"/>
</dbReference>
<comment type="caution">
    <text evidence="10">The sequence shown here is derived from an EMBL/GenBank/DDBJ whole genome shotgun (WGS) entry which is preliminary data.</text>
</comment>
<evidence type="ECO:0000256" key="8">
    <source>
        <dbReference type="SAM" id="MobiDB-lite"/>
    </source>
</evidence>
<feature type="signal peptide" evidence="9">
    <location>
        <begin position="1"/>
        <end position="20"/>
    </location>
</feature>
<keyword evidence="5" id="KW-0472">Membrane</keyword>
<evidence type="ECO:0000256" key="7">
    <source>
        <dbReference type="ARBA" id="ARBA00023288"/>
    </source>
</evidence>
<dbReference type="PROSITE" id="PS01037">
    <property type="entry name" value="SBP_BACTERIAL_1"/>
    <property type="match status" value="1"/>
</dbReference>
<organism evidence="10 11">
    <name type="scientific">Paenibacillus ginsengarvi</name>
    <dbReference type="NCBI Taxonomy" id="400777"/>
    <lineage>
        <taxon>Bacteria</taxon>
        <taxon>Bacillati</taxon>
        <taxon>Bacillota</taxon>
        <taxon>Bacilli</taxon>
        <taxon>Bacillales</taxon>
        <taxon>Paenibacillaceae</taxon>
        <taxon>Paenibacillus</taxon>
    </lineage>
</organism>
<reference evidence="10 11" key="1">
    <citation type="journal article" date="2007" name="Int. J. Syst. Evol. Microbiol.">
        <title>Paenibacillus ginsengarvi sp. nov., isolated from soil from ginseng cultivation.</title>
        <authorList>
            <person name="Yoon M.H."/>
            <person name="Ten L.N."/>
            <person name="Im W.T."/>
        </authorList>
    </citation>
    <scope>NUCLEOTIDE SEQUENCE [LARGE SCALE GENOMIC DNA]</scope>
    <source>
        <strain evidence="10 11">KCTC 13059</strain>
    </source>
</reference>
<evidence type="ECO:0000256" key="2">
    <source>
        <dbReference type="ARBA" id="ARBA00022448"/>
    </source>
</evidence>
<dbReference type="InterPro" id="IPR006061">
    <property type="entry name" value="SBP_1_CS"/>
</dbReference>
<keyword evidence="2" id="KW-0813">Transport</keyword>
<protein>
    <submittedName>
        <fullName evidence="10">Extracellular solute-binding protein</fullName>
    </submittedName>
</protein>
<dbReference type="PANTHER" id="PTHR43649:SF33">
    <property type="entry name" value="POLYGALACTURONAN_RHAMNOGALACTURONAN-BINDING PROTEIN YTCQ"/>
    <property type="match status" value="1"/>
</dbReference>
<gene>
    <name evidence="10" type="ORF">D7M11_20140</name>
</gene>
<evidence type="ECO:0000256" key="1">
    <source>
        <dbReference type="ARBA" id="ARBA00008520"/>
    </source>
</evidence>
<dbReference type="PROSITE" id="PS51257">
    <property type="entry name" value="PROKAR_LIPOPROTEIN"/>
    <property type="match status" value="1"/>
</dbReference>
<keyword evidence="11" id="KW-1185">Reference proteome</keyword>
<dbReference type="InterPro" id="IPR006059">
    <property type="entry name" value="SBP"/>
</dbReference>
<comment type="similarity">
    <text evidence="1">Belongs to the bacterial solute-binding protein 1 family.</text>
</comment>
<feature type="region of interest" description="Disordered" evidence="8">
    <location>
        <begin position="25"/>
        <end position="49"/>
    </location>
</feature>
<evidence type="ECO:0000256" key="3">
    <source>
        <dbReference type="ARBA" id="ARBA00022475"/>
    </source>
</evidence>
<keyword evidence="6" id="KW-0564">Palmitate</keyword>
<dbReference type="GO" id="GO:0055085">
    <property type="term" value="P:transmembrane transport"/>
    <property type="evidence" value="ECO:0007669"/>
    <property type="project" value="InterPro"/>
</dbReference>
<dbReference type="AlphaFoldDB" id="A0A3B0CBS8"/>
<evidence type="ECO:0000256" key="4">
    <source>
        <dbReference type="ARBA" id="ARBA00022729"/>
    </source>
</evidence>
<accession>A0A3B0CBS8</accession>
<dbReference type="Proteomes" id="UP000282311">
    <property type="component" value="Unassembled WGS sequence"/>
</dbReference>
<dbReference type="RefSeq" id="WP_120749044.1">
    <property type="nucleotide sequence ID" value="NZ_RBAH01000015.1"/>
</dbReference>
<evidence type="ECO:0000313" key="10">
    <source>
        <dbReference type="EMBL" id="RKN80456.1"/>
    </source>
</evidence>
<evidence type="ECO:0000256" key="6">
    <source>
        <dbReference type="ARBA" id="ARBA00023139"/>
    </source>
</evidence>
<evidence type="ECO:0000313" key="11">
    <source>
        <dbReference type="Proteomes" id="UP000282311"/>
    </source>
</evidence>
<evidence type="ECO:0000256" key="5">
    <source>
        <dbReference type="ARBA" id="ARBA00023136"/>
    </source>
</evidence>
<evidence type="ECO:0000256" key="9">
    <source>
        <dbReference type="SAM" id="SignalP"/>
    </source>
</evidence>
<sequence length="449" mass="49181">MQSRRVAVVCAGLCALLISAGCGGGGESPAKKGADGSVGAERTETGKSAAVDTTPVTLTLFPSVGIEDKDMNNLIIQPVRKKYPHITIEMIKPGKGTMIQDLVTAGQPPDLLYTWNGGLPTFQAFDLLYDIAPLTQKAGIDLSRFEPVVLDAIKVLSAKGELYALPFAVNFNALYYNKDIFDKFGVAYPKDGLTWEDTLELAKKLSRSDGGVQYRGLDPEAVSRLSKPFGLTYVDYKSEKAAINKEEWKRVYELARSIYAIPGNQPASFLNANAKPAFLKDKNLAMLATINLFNLALEEATKEGLNWDVAQYPSNKDKPNVYGHVDANVIAITKTSKYKEAAMQVLEVVTSDEVQLLSAKTTARLSSLKNPEMKKQLGADLPFLKGKRLESIFKSAPVPAPAYSQFEDSTTNQIVLKSFEDYFNGKDLNSSLREAEEKMNKHIGESKTK</sequence>
<dbReference type="EMBL" id="RBAH01000015">
    <property type="protein sequence ID" value="RKN80456.1"/>
    <property type="molecule type" value="Genomic_DNA"/>
</dbReference>
<dbReference type="PANTHER" id="PTHR43649">
    <property type="entry name" value="ARABINOSE-BINDING PROTEIN-RELATED"/>
    <property type="match status" value="1"/>
</dbReference>
<proteinExistence type="inferred from homology"/>
<feature type="chain" id="PRO_5038706512" evidence="9">
    <location>
        <begin position="21"/>
        <end position="449"/>
    </location>
</feature>
<name>A0A3B0CBS8_9BACL</name>
<dbReference type="InterPro" id="IPR050490">
    <property type="entry name" value="Bact_solute-bd_prot1"/>
</dbReference>
<keyword evidence="7" id="KW-0449">Lipoprotein</keyword>
<keyword evidence="3" id="KW-1003">Cell membrane</keyword>
<dbReference type="Gene3D" id="3.40.190.10">
    <property type="entry name" value="Periplasmic binding protein-like II"/>
    <property type="match status" value="1"/>
</dbReference>
<dbReference type="Pfam" id="PF01547">
    <property type="entry name" value="SBP_bac_1"/>
    <property type="match status" value="1"/>
</dbReference>
<keyword evidence="4 9" id="KW-0732">Signal</keyword>